<evidence type="ECO:0000256" key="2">
    <source>
        <dbReference type="ARBA" id="ARBA00022729"/>
    </source>
</evidence>
<evidence type="ECO:0000256" key="5">
    <source>
        <dbReference type="ARBA" id="ARBA00023295"/>
    </source>
</evidence>
<dbReference type="Gene3D" id="2.60.40.1760">
    <property type="entry name" value="glycosyl hydrolase (family 31)"/>
    <property type="match status" value="2"/>
</dbReference>
<dbReference type="InterPro" id="IPR048395">
    <property type="entry name" value="Glyco_hydro_31_C"/>
</dbReference>
<feature type="domain" description="Glycoside hydrolase family 31 TIM barrel" evidence="9">
    <location>
        <begin position="256"/>
        <end position="627"/>
    </location>
</feature>
<dbReference type="Gene3D" id="3.20.20.80">
    <property type="entry name" value="Glycosidases"/>
    <property type="match status" value="1"/>
</dbReference>
<dbReference type="PROSITE" id="PS00707">
    <property type="entry name" value="GLYCOSYL_HYDROL_F31_2"/>
    <property type="match status" value="1"/>
</dbReference>
<feature type="signal peptide" evidence="8">
    <location>
        <begin position="1"/>
        <end position="20"/>
    </location>
</feature>
<dbReference type="AlphaFoldDB" id="A0A9N8W8T9"/>
<accession>A0A9N8W8T9</accession>
<reference evidence="11" key="1">
    <citation type="submission" date="2021-06" db="EMBL/GenBank/DDBJ databases">
        <authorList>
            <person name="Kallberg Y."/>
            <person name="Tangrot J."/>
            <person name="Rosling A."/>
        </authorList>
    </citation>
    <scope>NUCLEOTIDE SEQUENCE</scope>
    <source>
        <strain evidence="11">BR232B</strain>
    </source>
</reference>
<dbReference type="InterPro" id="IPR030459">
    <property type="entry name" value="Glyco_hydro_31_CS"/>
</dbReference>
<dbReference type="PANTHER" id="PTHR22762:SF133">
    <property type="entry name" value="P-TYPE DOMAIN-CONTAINING PROTEIN"/>
    <property type="match status" value="1"/>
</dbReference>
<dbReference type="PANTHER" id="PTHR22762">
    <property type="entry name" value="ALPHA-GLUCOSIDASE"/>
    <property type="match status" value="1"/>
</dbReference>
<feature type="domain" description="Glycosyl hydrolase family 31 C-terminal" evidence="10">
    <location>
        <begin position="635"/>
        <end position="721"/>
    </location>
</feature>
<gene>
    <name evidence="11" type="ORF">PBRASI_LOCUS1578</name>
</gene>
<dbReference type="Pfam" id="PF01055">
    <property type="entry name" value="Glyco_hydro_31_2nd"/>
    <property type="match status" value="1"/>
</dbReference>
<evidence type="ECO:0000256" key="7">
    <source>
        <dbReference type="SAM" id="MobiDB-lite"/>
    </source>
</evidence>
<comment type="caution">
    <text evidence="11">The sequence shown here is derived from an EMBL/GenBank/DDBJ whole genome shotgun (WGS) entry which is preliminary data.</text>
</comment>
<keyword evidence="12" id="KW-1185">Reference proteome</keyword>
<dbReference type="OrthoDB" id="5839090at2759"/>
<dbReference type="FunFam" id="2.60.40.1180:FF:000001">
    <property type="entry name" value="Maltase-glucoamylase, intestinal"/>
    <property type="match status" value="1"/>
</dbReference>
<keyword evidence="3 6" id="KW-0378">Hydrolase</keyword>
<dbReference type="InterPro" id="IPR011013">
    <property type="entry name" value="Gal_mutarotase_sf_dom"/>
</dbReference>
<evidence type="ECO:0000256" key="8">
    <source>
        <dbReference type="SAM" id="SignalP"/>
    </source>
</evidence>
<evidence type="ECO:0000256" key="4">
    <source>
        <dbReference type="ARBA" id="ARBA00023180"/>
    </source>
</evidence>
<dbReference type="GO" id="GO:0005975">
    <property type="term" value="P:carbohydrate metabolic process"/>
    <property type="evidence" value="ECO:0007669"/>
    <property type="project" value="InterPro"/>
</dbReference>
<organism evidence="11 12">
    <name type="scientific">Paraglomus brasilianum</name>
    <dbReference type="NCBI Taxonomy" id="144538"/>
    <lineage>
        <taxon>Eukaryota</taxon>
        <taxon>Fungi</taxon>
        <taxon>Fungi incertae sedis</taxon>
        <taxon>Mucoromycota</taxon>
        <taxon>Glomeromycotina</taxon>
        <taxon>Glomeromycetes</taxon>
        <taxon>Paraglomerales</taxon>
        <taxon>Paraglomeraceae</taxon>
        <taxon>Paraglomus</taxon>
    </lineage>
</organism>
<dbReference type="InterPro" id="IPR030458">
    <property type="entry name" value="Glyco_hydro_31_AS"/>
</dbReference>
<dbReference type="CDD" id="cd06602">
    <property type="entry name" value="GH31_MGAM_SI_GAA"/>
    <property type="match status" value="1"/>
</dbReference>
<dbReference type="GO" id="GO:0030246">
    <property type="term" value="F:carbohydrate binding"/>
    <property type="evidence" value="ECO:0007669"/>
    <property type="project" value="InterPro"/>
</dbReference>
<dbReference type="Gene3D" id="2.60.40.1180">
    <property type="entry name" value="Golgi alpha-mannosidase II"/>
    <property type="match status" value="2"/>
</dbReference>
<dbReference type="InterPro" id="IPR017853">
    <property type="entry name" value="GH"/>
</dbReference>
<dbReference type="PROSITE" id="PS00129">
    <property type="entry name" value="GLYCOSYL_HYDROL_F31_1"/>
    <property type="match status" value="1"/>
</dbReference>
<dbReference type="GO" id="GO:0004553">
    <property type="term" value="F:hydrolase activity, hydrolyzing O-glycosyl compounds"/>
    <property type="evidence" value="ECO:0007669"/>
    <property type="project" value="InterPro"/>
</dbReference>
<dbReference type="SUPFAM" id="SSF51445">
    <property type="entry name" value="(Trans)glycosidases"/>
    <property type="match status" value="1"/>
</dbReference>
<dbReference type="SUPFAM" id="SSF51011">
    <property type="entry name" value="Glycosyl hydrolase domain"/>
    <property type="match status" value="1"/>
</dbReference>
<proteinExistence type="inferred from homology"/>
<protein>
    <submittedName>
        <fullName evidence="11">7019_t:CDS:1</fullName>
    </submittedName>
</protein>
<evidence type="ECO:0000313" key="12">
    <source>
        <dbReference type="Proteomes" id="UP000789739"/>
    </source>
</evidence>
<dbReference type="EMBL" id="CAJVPI010000105">
    <property type="protein sequence ID" value="CAG8480957.1"/>
    <property type="molecule type" value="Genomic_DNA"/>
</dbReference>
<sequence length="823" mass="93536">MGRLVFELLLALLITGLSRFSTIKYKYPTPAHDANQCSGYRLTSISPTDHGLNGSLVLAGNSCNVYGNDISNLALEVTYETDDILHVKIYDVEERQFQVPDYVLPRKRFQGAKNPAYEFSYTDNTFGFVVKRKNNGEVLFNSTGVQMVFEDQFVKFGSQVHDIMNVYGTRDIGSPLRENIYGVHPFYLDLRRSGRSHGVFLRNSHGMDVFLSSTSNTSEIEYRALGGVIDLYFILGGEDGSPKTVIEQYTDIIGKPHMPNYWALGWHQCRWGYKTIEMVKEVVENYKKAEIPLEVMWTDIDYMDQYRDFTFHPINFPLSKVQSFLAELHSQNQKHVLIVDPAIYNGDDYAPYKEGADLDVFIKNRDGSIYYGRVWPGYTAFPDWFAPNTQSWWTRQFQRFLKDVPVDGIWIDMNEPASFCFGSCGTGHPPGEPPGDSPGDPVFGPGVPDYNLLNPPYSIRNGSPYLSSKTVATNATHWNNYTEYQTHNLYGHMEGIATYKTLITINPKTRPFILSRSTFPGSGAYVGHWSGDNWASWPYLYYSIPGILNFQMYGIPYVGADVCGFNESTDEELCNRWHSLGAFYPFARNHNAHNTIAQEPYVWKSVTEATKKALHVRYTLLPYYYTLFAVAHEKGTPVWRALMFEFTDDYETWNIDKQFMIGPAVLVTPVLEAGHVDVEGYFPKGIWYDWYTHDPIYGANWTKVDAPLGHIPVHIRGGSIILTQRPAYTTTESREQPFELIVALDETGHASGEAYLDDGVSLEPVESLRISFRICDKWQVVMTSVGSYKPNAKLEKLIIIGVGLDLVIDDVHVDMDKNAIITF</sequence>
<evidence type="ECO:0000256" key="1">
    <source>
        <dbReference type="ARBA" id="ARBA00007806"/>
    </source>
</evidence>
<keyword evidence="5 6" id="KW-0326">Glycosidase</keyword>
<keyword evidence="4" id="KW-0325">Glycoprotein</keyword>
<evidence type="ECO:0000256" key="6">
    <source>
        <dbReference type="RuleBase" id="RU361185"/>
    </source>
</evidence>
<dbReference type="InterPro" id="IPR013780">
    <property type="entry name" value="Glyco_hydro_b"/>
</dbReference>
<name>A0A9N8W8T9_9GLOM</name>
<keyword evidence="2 8" id="KW-0732">Signal</keyword>
<feature type="region of interest" description="Disordered" evidence="7">
    <location>
        <begin position="425"/>
        <end position="444"/>
    </location>
</feature>
<dbReference type="SUPFAM" id="SSF74650">
    <property type="entry name" value="Galactose mutarotase-like"/>
    <property type="match status" value="1"/>
</dbReference>
<dbReference type="Pfam" id="PF21365">
    <property type="entry name" value="Glyco_hydro_31_3rd"/>
    <property type="match status" value="1"/>
</dbReference>
<evidence type="ECO:0000256" key="3">
    <source>
        <dbReference type="ARBA" id="ARBA00022801"/>
    </source>
</evidence>
<feature type="chain" id="PRO_5040400450" evidence="8">
    <location>
        <begin position="21"/>
        <end position="823"/>
    </location>
</feature>
<dbReference type="Proteomes" id="UP000789739">
    <property type="component" value="Unassembled WGS sequence"/>
</dbReference>
<dbReference type="InterPro" id="IPR000322">
    <property type="entry name" value="Glyco_hydro_31_TIM"/>
</dbReference>
<evidence type="ECO:0000259" key="9">
    <source>
        <dbReference type="Pfam" id="PF01055"/>
    </source>
</evidence>
<evidence type="ECO:0000313" key="11">
    <source>
        <dbReference type="EMBL" id="CAG8480957.1"/>
    </source>
</evidence>
<comment type="similarity">
    <text evidence="1 6">Belongs to the glycosyl hydrolase 31 family.</text>
</comment>
<evidence type="ECO:0000259" key="10">
    <source>
        <dbReference type="Pfam" id="PF21365"/>
    </source>
</evidence>